<evidence type="ECO:0000256" key="3">
    <source>
        <dbReference type="SAM" id="MobiDB-lite"/>
    </source>
</evidence>
<gene>
    <name evidence="6" type="primary">RAV1</name>
    <name evidence="6" type="ORF">MEQU1_000399</name>
</gene>
<dbReference type="Pfam" id="PF12234">
    <property type="entry name" value="Rav1p_C"/>
    <property type="match status" value="2"/>
</dbReference>
<dbReference type="PANTHER" id="PTHR13950:SF9">
    <property type="entry name" value="RABCONNECTIN-3A"/>
    <property type="match status" value="1"/>
</dbReference>
<dbReference type="Gene3D" id="2.130.10.10">
    <property type="entry name" value="YVTN repeat-like/Quinoprotein amine dehydrogenase"/>
    <property type="match status" value="1"/>
</dbReference>
<feature type="domain" description="RAVE complex protein Rav1 C-terminal" evidence="5">
    <location>
        <begin position="933"/>
        <end position="1096"/>
    </location>
</feature>
<dbReference type="EMBL" id="CP119900">
    <property type="protein sequence ID" value="WFD21744.1"/>
    <property type="molecule type" value="Genomic_DNA"/>
</dbReference>
<dbReference type="GO" id="GO:0016298">
    <property type="term" value="F:lipase activity"/>
    <property type="evidence" value="ECO:0007669"/>
    <property type="project" value="InterPro"/>
</dbReference>
<evidence type="ECO:0000259" key="5">
    <source>
        <dbReference type="Pfam" id="PF12234"/>
    </source>
</evidence>
<dbReference type="InterPro" id="IPR015943">
    <property type="entry name" value="WD40/YVTN_repeat-like_dom_sf"/>
</dbReference>
<dbReference type="Gene3D" id="3.40.50.1820">
    <property type="entry name" value="alpha/beta hydrolase"/>
    <property type="match status" value="1"/>
</dbReference>
<dbReference type="SUPFAM" id="SSF53474">
    <property type="entry name" value="alpha/beta-Hydrolases"/>
    <property type="match status" value="1"/>
</dbReference>
<feature type="domain" description="RAVE complex protein Rav1 C-terminal" evidence="5">
    <location>
        <begin position="1178"/>
        <end position="1481"/>
    </location>
</feature>
<name>A0AAF0IXD0_9BASI</name>
<dbReference type="GO" id="GO:0005811">
    <property type="term" value="C:lipid droplet"/>
    <property type="evidence" value="ECO:0007669"/>
    <property type="project" value="InterPro"/>
</dbReference>
<evidence type="ECO:0000313" key="7">
    <source>
        <dbReference type="Proteomes" id="UP001214415"/>
    </source>
</evidence>
<dbReference type="InterPro" id="IPR052208">
    <property type="entry name" value="DmX-like/RAVE_component"/>
</dbReference>
<dbReference type="InterPro" id="IPR029058">
    <property type="entry name" value="AB_hydrolase_fold"/>
</dbReference>
<dbReference type="Proteomes" id="UP001214415">
    <property type="component" value="Chromosome 1"/>
</dbReference>
<dbReference type="InterPro" id="IPR036322">
    <property type="entry name" value="WD40_repeat_dom_sf"/>
</dbReference>
<evidence type="ECO:0000256" key="2">
    <source>
        <dbReference type="ARBA" id="ARBA00048461"/>
    </source>
</evidence>
<evidence type="ECO:0000256" key="4">
    <source>
        <dbReference type="SAM" id="Phobius"/>
    </source>
</evidence>
<comment type="catalytic activity">
    <reaction evidence="2">
        <text>a monoacylglycerol + H2O = glycerol + a fatty acid + H(+)</text>
        <dbReference type="Rhea" id="RHEA:15245"/>
        <dbReference type="ChEBI" id="CHEBI:15377"/>
        <dbReference type="ChEBI" id="CHEBI:15378"/>
        <dbReference type="ChEBI" id="CHEBI:17408"/>
        <dbReference type="ChEBI" id="CHEBI:17754"/>
        <dbReference type="ChEBI" id="CHEBI:28868"/>
    </reaction>
</comment>
<reference evidence="6" key="1">
    <citation type="submission" date="2023-03" db="EMBL/GenBank/DDBJ databases">
        <title>Mating type loci evolution in Malassezia.</title>
        <authorList>
            <person name="Coelho M.A."/>
        </authorList>
    </citation>
    <scope>NUCLEOTIDE SEQUENCE</scope>
    <source>
        <strain evidence="6">CBS 12830</strain>
    </source>
</reference>
<dbReference type="PANTHER" id="PTHR13950">
    <property type="entry name" value="RABCONNECTIN-RELATED"/>
    <property type="match status" value="1"/>
</dbReference>
<sequence>MQPQIRWIGGVRALHWPSQGAPRGALLFIPGNPGVCEYYAEFLSHLHALLQGRCVILCKGSPGHDETRKAPPPTGRYGWLGHTWSYYGVQDQVASQRLALEELRAELPPGAPVVLAGHSMGAYVATQLLCAYPNEVQGLQLLFPTISHIGKAPQARLTRPWMAAPLLFVVHWAVVCLAYLPAYWHYMLVRTLTMQPPASAKTTSEFLRRPSAVLTALRTYADEEAYITDIPDELRQVLQRRKMPVRAYWGRGDSASGVMVDGPLPTLPRQWASLGASHAPRDNVPIDSPRVAAALNTFASFVSESRQLYVGAQASGRRINVFLGRGKLMQSLSFDDVPGSQYARLKGVSSVALGLEAPGSNNLLLVASFGSFVAIWRLDALNMAKMGQVPIYARWRLDGTLPMRGQLVSTLCVVEGTHASSQWRTVWSTRAPRPMLRVQWSPDGQYLAAIPLNDTRVLVWHVPLGTMPTVQLVAKLRQTRPVQAIHWRHPREGDKPVPLLVVTTWHHVAHVYTIMPDEPLVLRLWASIDAASEVRDVSSSDAPEMSRVVALLYCDTGHLSLALQHDLALLEMQEQRVLTGVTTDFPEAAERRAMRRRQLEQYLAQGADVFLALMGDGSMVVYVLMNVDTASPSLSQTFLSLKVPPCVSTELTQPPLMLEFMPLAPLGHAPSSVLPTALIHGQTATGLRGIMAVSLALLLDGDPGGLFVQDTMMGPEIVDTPRPTHSQPFLRAEHRSDIVSLQVAHYSRALLSFSRDGVLIWWELCSSGQVALHSKHQMRLRDAFATCALGTSANVAVLCPGALIVALLGTDAWAEPGGASMDLHGVSAQRFELPAIEPDEVVAFECVPVHDACRLYLALRDGRLHTWSVHHHDGWHVQAEGWHSLSASIDGAALVPHWHPGHQAALVTMTQHGELQVWSDKVKPPTCVMAWPTHSTHVQWIRASAHGHIAVVHGHGTTWSVSIYDSRLADVCDPLVHRLDVSAQHRPHLAWTAMDQVGSVLAVSVDNRVDLLAQADRTWALLGQVLLEELGASVISRVEWMDGHRLLVSSTCQLFLYDAKLRANDAWVDLLAVMIERSKMSPYFDPTHLTLCLQMGLHDNVAASCTQIAAARERRHWAPITWSWTRAPLTDAPPVQAAWTDVQAQLVHDETWTGPPGLEKQSVANAMRAVKEVYTTPIDEAGRQFLASWYASNGQEARWVWAHLSRDQATLHSKVAAAWEKRLTWVWVRATGIFAWMRDRATLVPLMEQVARAAFTNGDDIDPVLSTFLYLALNKLTMVRSVWRRAVGHSDQAKMQAFLAHDFTSERWRVAAQKNAFALMSQRRFLFAAAFFLLGGALQDAVNVCVRQLQDTNLAMAVARVYEQEDHGPVFLRLVEQHVVKEAVATGDRWLGAWALLVLNKPRDFVHMLTRPLRTLGTCSEVPPTPGWDCPDPRLLLVLEQCKATKPWLDDVWSREDETRYVLNTVYRLERLACDLIAITLLRTWRFTREPVKETALPEVAPRRTEGPKIGSLMGERRPPPAQSTAELDLSAFGL</sequence>
<organism evidence="6 7">
    <name type="scientific">Malassezia equina</name>
    <dbReference type="NCBI Taxonomy" id="1381935"/>
    <lineage>
        <taxon>Eukaryota</taxon>
        <taxon>Fungi</taxon>
        <taxon>Dikarya</taxon>
        <taxon>Basidiomycota</taxon>
        <taxon>Ustilaginomycotina</taxon>
        <taxon>Malasseziomycetes</taxon>
        <taxon>Malasseziales</taxon>
        <taxon>Malasseziaceae</taxon>
        <taxon>Malassezia</taxon>
    </lineage>
</organism>
<dbReference type="InterPro" id="IPR019363">
    <property type="entry name" value="LDAH"/>
</dbReference>
<keyword evidence="4" id="KW-0472">Membrane</keyword>
<protein>
    <submittedName>
        <fullName evidence="6">Regulator of (H+)-ATPase in vacuolar membrane</fullName>
    </submittedName>
</protein>
<evidence type="ECO:0000313" key="6">
    <source>
        <dbReference type="EMBL" id="WFD21744.1"/>
    </source>
</evidence>
<dbReference type="Pfam" id="PF10230">
    <property type="entry name" value="LIDHydrolase"/>
    <property type="match status" value="1"/>
</dbReference>
<keyword evidence="4" id="KW-0812">Transmembrane</keyword>
<dbReference type="GO" id="GO:0043291">
    <property type="term" value="C:RAVE complex"/>
    <property type="evidence" value="ECO:0007669"/>
    <property type="project" value="TreeGrafter"/>
</dbReference>
<keyword evidence="7" id="KW-1185">Reference proteome</keyword>
<feature type="transmembrane region" description="Helical" evidence="4">
    <location>
        <begin position="161"/>
        <end position="184"/>
    </location>
</feature>
<feature type="region of interest" description="Disordered" evidence="3">
    <location>
        <begin position="1499"/>
        <end position="1535"/>
    </location>
</feature>
<dbReference type="InterPro" id="IPR022033">
    <property type="entry name" value="Rav1p_C"/>
</dbReference>
<accession>A0AAF0IXD0</accession>
<comment type="catalytic activity">
    <reaction evidence="1">
        <text>a diacylglycerol + H2O = a monoacylglycerol + a fatty acid + H(+)</text>
        <dbReference type="Rhea" id="RHEA:32731"/>
        <dbReference type="ChEBI" id="CHEBI:15377"/>
        <dbReference type="ChEBI" id="CHEBI:15378"/>
        <dbReference type="ChEBI" id="CHEBI:17408"/>
        <dbReference type="ChEBI" id="CHEBI:18035"/>
        <dbReference type="ChEBI" id="CHEBI:28868"/>
    </reaction>
</comment>
<evidence type="ECO:0000256" key="1">
    <source>
        <dbReference type="ARBA" id="ARBA00047591"/>
    </source>
</evidence>
<keyword evidence="4" id="KW-1133">Transmembrane helix</keyword>
<dbReference type="GO" id="GO:0007035">
    <property type="term" value="P:vacuolar acidification"/>
    <property type="evidence" value="ECO:0007669"/>
    <property type="project" value="TreeGrafter"/>
</dbReference>
<proteinExistence type="predicted"/>
<dbReference type="SUPFAM" id="SSF50978">
    <property type="entry name" value="WD40 repeat-like"/>
    <property type="match status" value="1"/>
</dbReference>
<dbReference type="GO" id="GO:0019915">
    <property type="term" value="P:lipid storage"/>
    <property type="evidence" value="ECO:0007669"/>
    <property type="project" value="InterPro"/>
</dbReference>